<protein>
    <submittedName>
        <fullName evidence="1">Uncharacterized protein</fullName>
    </submittedName>
</protein>
<dbReference type="AlphaFoldDB" id="A0A1J5U7M8"/>
<comment type="caution">
    <text evidence="1">The sequence shown here is derived from an EMBL/GenBank/DDBJ whole genome shotgun (WGS) entry which is preliminary data.</text>
</comment>
<reference evidence="2" key="1">
    <citation type="submission" date="2016-09" db="EMBL/GenBank/DDBJ databases">
        <title>Genome Sequence of Bathymodiolus thermophilus sulfur-oxidizing gill endosymbiont.</title>
        <authorList>
            <person name="Ponnudurai R."/>
            <person name="Kleiner M."/>
            <person name="Sayavedra L."/>
            <person name="Thuermer A."/>
            <person name="Felbeck H."/>
            <person name="Schlueter R."/>
            <person name="Schweder T."/>
            <person name="Markert S."/>
        </authorList>
    </citation>
    <scope>NUCLEOTIDE SEQUENCE [LARGE SCALE GENOMIC DNA]</scope>
    <source>
        <strain evidence="2">BAT/CrabSpa'14</strain>
    </source>
</reference>
<gene>
    <name evidence="1" type="ORF">BGC33_03375</name>
</gene>
<dbReference type="Proteomes" id="UP000182798">
    <property type="component" value="Unassembled WGS sequence"/>
</dbReference>
<organism evidence="1 2">
    <name type="scientific">Bathymodiolus thermophilus thioautotrophic gill symbiont</name>
    <dbReference type="NCBI Taxonomy" id="2360"/>
    <lineage>
        <taxon>Bacteria</taxon>
        <taxon>Pseudomonadati</taxon>
        <taxon>Pseudomonadota</taxon>
        <taxon>Gammaproteobacteria</taxon>
        <taxon>sulfur-oxidizing symbionts</taxon>
    </lineage>
</organism>
<proteinExistence type="predicted"/>
<sequence length="324" mass="38345">MGSIIEIAAINAQVSSFSDFIEYVCKRSLSLELEETDKFIEDKRFEELLSLIDGDDFSRVYFLQSDVASELIKYCQTSLVNEESFIRIVEPKVENRRLYSVYKDIDAKKSKNSYDMSYRIEEYVSDLWQILEKERYGIIVAGDKYLHPDFFLYYIQQLKELDDTNKEKYHDFAIECLKEFIQNNLDWMKGGRPGEPKNVLEFDVRLSDYYDKCIENNHQEAVNSIEKIIILMCDEENYDYDQRAKHLSQLSQKEIKQHILDNAEYFKEVDGFLYSYGHRTEFAIYVKNVVSVLRELSQSKNKNHAHKALDMVDFLEKNNKISKP</sequence>
<name>A0A1J5U7M8_9GAMM</name>
<accession>A0A1J5U7M8</accession>
<evidence type="ECO:0000313" key="1">
    <source>
        <dbReference type="EMBL" id="OIR24377.1"/>
    </source>
</evidence>
<evidence type="ECO:0000313" key="2">
    <source>
        <dbReference type="Proteomes" id="UP000182798"/>
    </source>
</evidence>
<dbReference type="EMBL" id="MIQH01000701">
    <property type="protein sequence ID" value="OIR24377.1"/>
    <property type="molecule type" value="Genomic_DNA"/>
</dbReference>